<proteinExistence type="predicted"/>
<gene>
    <name evidence="2" type="ORF">OHU35_22575</name>
</gene>
<dbReference type="EMBL" id="CP108341">
    <property type="protein sequence ID" value="WTW28655.1"/>
    <property type="molecule type" value="Genomic_DNA"/>
</dbReference>
<evidence type="ECO:0000313" key="2">
    <source>
        <dbReference type="EMBL" id="WTW28655.1"/>
    </source>
</evidence>
<dbReference type="RefSeq" id="WP_189725633.1">
    <property type="nucleotide sequence ID" value="NZ_BMUK01000008.1"/>
</dbReference>
<dbReference type="Proteomes" id="UP001621512">
    <property type="component" value="Chromosome"/>
</dbReference>
<feature type="region of interest" description="Disordered" evidence="1">
    <location>
        <begin position="40"/>
        <end position="89"/>
    </location>
</feature>
<organism evidence="2 3">
    <name type="scientific">Streptomyces purpurascens</name>
    <dbReference type="NCBI Taxonomy" id="1924"/>
    <lineage>
        <taxon>Bacteria</taxon>
        <taxon>Bacillati</taxon>
        <taxon>Actinomycetota</taxon>
        <taxon>Actinomycetes</taxon>
        <taxon>Kitasatosporales</taxon>
        <taxon>Streptomycetaceae</taxon>
        <taxon>Streptomyces</taxon>
    </lineage>
</organism>
<sequence>MRSQIWVGDVVRALETARTDGERARVLEMLGFVPGAVPATGHVALPAGPDRPRAPLESVRRERHPGPAPQPLPSTAAEEERPDSDVTAELPLLRPARVEAVHTPREPVEPLARPTAGRAPLPHLPLFAPGWTSAILRAMVSRRVPEGAVDIPALIDTLAHGRPVGRLPRLPVPTMRYGVQVLVDRGPGMQPFRRDQNELLERIRAVVGSSLVEVGYFSGTPQRGTGPGARWTRTAYVPPESGRPVLLLSDLGLGGPPEDPQRGGRQDWEHFVGLVTRAGCGVVALSPYPPRRWPRWMTCLLPLVSWDRTTTASRASVRLP</sequence>
<evidence type="ECO:0000256" key="1">
    <source>
        <dbReference type="SAM" id="MobiDB-lite"/>
    </source>
</evidence>
<accession>A0ABZ1MPB7</accession>
<evidence type="ECO:0000313" key="3">
    <source>
        <dbReference type="Proteomes" id="UP001621512"/>
    </source>
</evidence>
<protein>
    <submittedName>
        <fullName evidence="2">Uncharacterized protein</fullName>
    </submittedName>
</protein>
<name>A0ABZ1MPB7_STREF</name>
<feature type="compositionally biased region" description="Basic and acidic residues" evidence="1">
    <location>
        <begin position="50"/>
        <end position="60"/>
    </location>
</feature>
<keyword evidence="3" id="KW-1185">Reference proteome</keyword>
<reference evidence="2 3" key="1">
    <citation type="submission" date="2022-10" db="EMBL/GenBank/DDBJ databases">
        <title>The complete genomes of actinobacterial strains from the NBC collection.</title>
        <authorList>
            <person name="Joergensen T.S."/>
            <person name="Alvarez Arevalo M."/>
            <person name="Sterndorff E.B."/>
            <person name="Faurdal D."/>
            <person name="Vuksanovic O."/>
            <person name="Mourched A.-S."/>
            <person name="Charusanti P."/>
            <person name="Shaw S."/>
            <person name="Blin K."/>
            <person name="Weber T."/>
        </authorList>
    </citation>
    <scope>NUCLEOTIDE SEQUENCE [LARGE SCALE GENOMIC DNA]</scope>
    <source>
        <strain evidence="2 3">NBC_00017</strain>
    </source>
</reference>